<dbReference type="PANTHER" id="PTHR34707">
    <property type="entry name" value="VIMENTIN-TYPE INTERMEDIATE FILAMENT-ASSOCIATED COILED-COIL PROTEIN"/>
    <property type="match status" value="1"/>
</dbReference>
<gene>
    <name evidence="2" type="ORF">CTOB1V02_LOCUS6213</name>
</gene>
<dbReference type="InterPro" id="IPR002083">
    <property type="entry name" value="MATH/TRAF_dom"/>
</dbReference>
<evidence type="ECO:0000313" key="2">
    <source>
        <dbReference type="EMBL" id="CAD7228327.1"/>
    </source>
</evidence>
<accession>A0A7R8WB18</accession>
<sequence length="786" mass="87814">MLEAEWRIEEFKSGNAGSPLRLKQLFCQLLLIEGNAGSPLCLKQVVLSTPANLGRICIPRAKGFDWKWLHGARADAGCPPPALLRPHLLRPLRQGGLERQGTCPLCQRPSSASALVPNHTVRHVVGELRARCPEDGCGEVVELENLALHRRECVTRTSACSRGCGRELLNKEKATHNCVQDLQRECGDLRTEIERLREQVNEKDEEIANKDEQIASKEEQIARLDKELSAVVRKKYEEIASKDERIASKEEQIARLDKELSAVVRKKYEEIASRDELIANKNKTIASKDEQIASKEEQIARLDKELSAVVKMKDEEIASKDEQIASNEKEIAELSAVVKMKDEELSAVVKMKDEEISSKDEQIASNEEEIARLDEVLSAVVMMKDEEIANKDKRIARLDEELADVVKKKDEEIANKDEQIANKDERIARLDEELADVVKKKDKEIAGLREELRAFQRQFEDQQERVINEMKRQQKELTNDVNQRFQDLMRIPLPTPSLGGASSPAPLAAGTSGAQGAAAFDGLPGMTFLLRKSDYEGGEARSNVVEAGGLRLSVSVWESGMTRFLLHAEGGTRAPIPRALNAQSVTAKILRKGGRGGTPVTLRLDGATFSSDKGVVGMILGLRWSTLSNPSWGFLDPQGTLHLEVSFEGAAMSPSPPPQRPTVWEAEATLQLRDFTSSLREEGDQIFSPSVHVGGVEWRAWVWRGRTDYYFHVQCNPDERKDWTLNVDYTMTVLSTEEGGRNARGRAEFNRGRPGSSRLISIPTVDIHRFLMGDTLSVKLKIRVHH</sequence>
<dbReference type="InterPro" id="IPR008974">
    <property type="entry name" value="TRAF-like"/>
</dbReference>
<dbReference type="Gene3D" id="1.10.287.1490">
    <property type="match status" value="1"/>
</dbReference>
<dbReference type="Gene3D" id="2.60.210.10">
    <property type="entry name" value="Apoptosis, Tumor Necrosis Factor Receptor Associated Protein 2, Chain A"/>
    <property type="match status" value="1"/>
</dbReference>
<evidence type="ECO:0000259" key="1">
    <source>
        <dbReference type="Pfam" id="PF00917"/>
    </source>
</evidence>
<proteinExistence type="predicted"/>
<dbReference type="GO" id="GO:0045098">
    <property type="term" value="C:type III intermediate filament"/>
    <property type="evidence" value="ECO:0007669"/>
    <property type="project" value="TreeGrafter"/>
</dbReference>
<dbReference type="SUPFAM" id="SSF49599">
    <property type="entry name" value="TRAF domain-like"/>
    <property type="match status" value="1"/>
</dbReference>
<dbReference type="AlphaFoldDB" id="A0A7R8WB18"/>
<dbReference type="CDD" id="cd00121">
    <property type="entry name" value="MATH"/>
    <property type="match status" value="1"/>
</dbReference>
<dbReference type="OrthoDB" id="2020852at2759"/>
<dbReference type="InterPro" id="IPR013083">
    <property type="entry name" value="Znf_RING/FYVE/PHD"/>
</dbReference>
<dbReference type="Gene3D" id="3.30.40.10">
    <property type="entry name" value="Zinc/RING finger domain, C3HC4 (zinc finger)"/>
    <property type="match status" value="1"/>
</dbReference>
<organism evidence="2">
    <name type="scientific">Cyprideis torosa</name>
    <dbReference type="NCBI Taxonomy" id="163714"/>
    <lineage>
        <taxon>Eukaryota</taxon>
        <taxon>Metazoa</taxon>
        <taxon>Ecdysozoa</taxon>
        <taxon>Arthropoda</taxon>
        <taxon>Crustacea</taxon>
        <taxon>Oligostraca</taxon>
        <taxon>Ostracoda</taxon>
        <taxon>Podocopa</taxon>
        <taxon>Podocopida</taxon>
        <taxon>Cytherocopina</taxon>
        <taxon>Cytheroidea</taxon>
        <taxon>Cytherideidae</taxon>
        <taxon>Cyprideis</taxon>
    </lineage>
</organism>
<name>A0A7R8WB18_9CRUS</name>
<dbReference type="PANTHER" id="PTHR34707:SF1">
    <property type="entry name" value="VIMENTIN-TYPE INTERMEDIATE FILAMENT-ASSOCIATED COILED-COIL PROTEIN"/>
    <property type="match status" value="1"/>
</dbReference>
<reference evidence="2" key="1">
    <citation type="submission" date="2020-11" db="EMBL/GenBank/DDBJ databases">
        <authorList>
            <person name="Tran Van P."/>
        </authorList>
    </citation>
    <scope>NUCLEOTIDE SEQUENCE</scope>
</reference>
<feature type="domain" description="MATH" evidence="1">
    <location>
        <begin position="677"/>
        <end position="779"/>
    </location>
</feature>
<dbReference type="Pfam" id="PF00917">
    <property type="entry name" value="MATH"/>
    <property type="match status" value="1"/>
</dbReference>
<protein>
    <recommendedName>
        <fullName evidence="1">MATH domain-containing protein</fullName>
    </recommendedName>
</protein>
<dbReference type="EMBL" id="OB661486">
    <property type="protein sequence ID" value="CAD7228327.1"/>
    <property type="molecule type" value="Genomic_DNA"/>
</dbReference>